<dbReference type="PANTHER" id="PTHR36582:SF2">
    <property type="entry name" value="ANTITOXIN PARD"/>
    <property type="match status" value="1"/>
</dbReference>
<organism evidence="4 5">
    <name type="scientific">Jiella avicenniae</name>
    <dbReference type="NCBI Taxonomy" id="2907202"/>
    <lineage>
        <taxon>Bacteria</taxon>
        <taxon>Pseudomonadati</taxon>
        <taxon>Pseudomonadota</taxon>
        <taxon>Alphaproteobacteria</taxon>
        <taxon>Hyphomicrobiales</taxon>
        <taxon>Aurantimonadaceae</taxon>
        <taxon>Jiella</taxon>
    </lineage>
</organism>
<keyword evidence="5" id="KW-1185">Reference proteome</keyword>
<feature type="region of interest" description="Disordered" evidence="3">
    <location>
        <begin position="59"/>
        <end position="88"/>
    </location>
</feature>
<dbReference type="Gene3D" id="6.10.10.120">
    <property type="entry name" value="Antitoxin ParD1-like"/>
    <property type="match status" value="1"/>
</dbReference>
<accession>A0A9X1NZ85</accession>
<dbReference type="AlphaFoldDB" id="A0A9X1NZ85"/>
<evidence type="ECO:0000256" key="1">
    <source>
        <dbReference type="ARBA" id="ARBA00008580"/>
    </source>
</evidence>
<name>A0A9X1NZ85_9HYPH</name>
<dbReference type="InterPro" id="IPR038296">
    <property type="entry name" value="ParD_sf"/>
</dbReference>
<dbReference type="EMBL" id="JAJUWU010000008">
    <property type="protein sequence ID" value="MCE7028217.1"/>
    <property type="molecule type" value="Genomic_DNA"/>
</dbReference>
<dbReference type="SUPFAM" id="SSF47598">
    <property type="entry name" value="Ribbon-helix-helix"/>
    <property type="match status" value="1"/>
</dbReference>
<proteinExistence type="inferred from homology"/>
<evidence type="ECO:0000256" key="3">
    <source>
        <dbReference type="SAM" id="MobiDB-lite"/>
    </source>
</evidence>
<evidence type="ECO:0000313" key="5">
    <source>
        <dbReference type="Proteomes" id="UP001139035"/>
    </source>
</evidence>
<dbReference type="InterPro" id="IPR010985">
    <property type="entry name" value="Ribbon_hlx_hlx"/>
</dbReference>
<evidence type="ECO:0000256" key="2">
    <source>
        <dbReference type="ARBA" id="ARBA00022649"/>
    </source>
</evidence>
<comment type="caution">
    <text evidence="4">The sequence shown here is derived from an EMBL/GenBank/DDBJ whole genome shotgun (WGS) entry which is preliminary data.</text>
</comment>
<gene>
    <name evidence="4" type="ORF">LZD57_09470</name>
</gene>
<dbReference type="NCBIfam" id="TIGR02606">
    <property type="entry name" value="antidote_CC2985"/>
    <property type="match status" value="1"/>
</dbReference>
<keyword evidence="2" id="KW-1277">Toxin-antitoxin system</keyword>
<comment type="similarity">
    <text evidence="1">Belongs to the ParD antitoxin family.</text>
</comment>
<sequence length="88" mass="10056">MSEITIKLSEEMEGFIRQKLASGEYANSNEVIEEGLRALDRREDDLEQWLQDEVVPTYDRMKSDPSRGISAAEVRSELAKRRGPGNTR</sequence>
<protein>
    <submittedName>
        <fullName evidence="4">Type II toxin-antitoxin system ParD family antitoxin</fullName>
    </submittedName>
</protein>
<dbReference type="Proteomes" id="UP001139035">
    <property type="component" value="Unassembled WGS sequence"/>
</dbReference>
<evidence type="ECO:0000313" key="4">
    <source>
        <dbReference type="EMBL" id="MCE7028217.1"/>
    </source>
</evidence>
<dbReference type="GO" id="GO:0006355">
    <property type="term" value="P:regulation of DNA-templated transcription"/>
    <property type="evidence" value="ECO:0007669"/>
    <property type="project" value="InterPro"/>
</dbReference>
<reference evidence="4" key="1">
    <citation type="submission" date="2022-01" db="EMBL/GenBank/DDBJ databases">
        <title>Jiella avicenniae sp. nov., a novel endophytic bacterium isolated from bark of Avicennia marina.</title>
        <authorList>
            <person name="Tuo L."/>
        </authorList>
    </citation>
    <scope>NUCLEOTIDE SEQUENCE</scope>
    <source>
        <strain evidence="4">CBK1P-4</strain>
    </source>
</reference>
<dbReference type="Pfam" id="PF03693">
    <property type="entry name" value="ParD_antitoxin"/>
    <property type="match status" value="1"/>
</dbReference>
<dbReference type="InterPro" id="IPR022789">
    <property type="entry name" value="ParD"/>
</dbReference>
<dbReference type="PANTHER" id="PTHR36582">
    <property type="entry name" value="ANTITOXIN PARD"/>
    <property type="match status" value="1"/>
</dbReference>
<dbReference type="RefSeq" id="WP_233719377.1">
    <property type="nucleotide sequence ID" value="NZ_JAJUWU010000008.1"/>
</dbReference>